<dbReference type="PANTHER" id="PTHR30543:SF21">
    <property type="entry name" value="NAD(P)H-DEPENDENT FMN REDUCTASE LOT6"/>
    <property type="match status" value="1"/>
</dbReference>
<organism evidence="2 3">
    <name type="scientific">Nonomuraea pusilla</name>
    <dbReference type="NCBI Taxonomy" id="46177"/>
    <lineage>
        <taxon>Bacteria</taxon>
        <taxon>Bacillati</taxon>
        <taxon>Actinomycetota</taxon>
        <taxon>Actinomycetes</taxon>
        <taxon>Streptosporangiales</taxon>
        <taxon>Streptosporangiaceae</taxon>
        <taxon>Nonomuraea</taxon>
    </lineage>
</organism>
<dbReference type="Gene3D" id="3.40.50.360">
    <property type="match status" value="1"/>
</dbReference>
<dbReference type="PANTHER" id="PTHR30543">
    <property type="entry name" value="CHROMATE REDUCTASE"/>
    <property type="match status" value="1"/>
</dbReference>
<dbReference type="RefSeq" id="WP_091101484.1">
    <property type="nucleotide sequence ID" value="NZ_FOBF01000007.1"/>
</dbReference>
<dbReference type="Pfam" id="PF03358">
    <property type="entry name" value="FMN_red"/>
    <property type="match status" value="1"/>
</dbReference>
<protein>
    <submittedName>
        <fullName evidence="2">NAD(P)H-dependent FMN reductase</fullName>
    </submittedName>
</protein>
<dbReference type="Proteomes" id="UP000198953">
    <property type="component" value="Unassembled WGS sequence"/>
</dbReference>
<dbReference type="InterPro" id="IPR005025">
    <property type="entry name" value="FMN_Rdtase-like_dom"/>
</dbReference>
<dbReference type="STRING" id="46177.SAMN05660976_03530"/>
<evidence type="ECO:0000313" key="2">
    <source>
        <dbReference type="EMBL" id="SEL84972.1"/>
    </source>
</evidence>
<dbReference type="AlphaFoldDB" id="A0A1H7TJA4"/>
<evidence type="ECO:0000313" key="3">
    <source>
        <dbReference type="Proteomes" id="UP000198953"/>
    </source>
</evidence>
<dbReference type="GO" id="GO:0010181">
    <property type="term" value="F:FMN binding"/>
    <property type="evidence" value="ECO:0007669"/>
    <property type="project" value="TreeGrafter"/>
</dbReference>
<dbReference type="GO" id="GO:0005829">
    <property type="term" value="C:cytosol"/>
    <property type="evidence" value="ECO:0007669"/>
    <property type="project" value="TreeGrafter"/>
</dbReference>
<keyword evidence="3" id="KW-1185">Reference proteome</keyword>
<dbReference type="GO" id="GO:0016491">
    <property type="term" value="F:oxidoreductase activity"/>
    <property type="evidence" value="ECO:0007669"/>
    <property type="project" value="InterPro"/>
</dbReference>
<sequence>MTTNRMRLAVITGSVRTGRFGPKVTDWFAERVRVHGLFDLDVIDLAATPLPAALPATAEELQAAHERPAPMAELAGRLREADAFAVVTPEYNHSYPASLKLALDWHYTEWQAKPVGFVSYGGFGGGLRAVEHLRAVFAELHAVTVRNTISFDGHWARFDADGRLLDPDGPEGAAKALLDQLGWWAEALRRARSVTPYQA</sequence>
<reference evidence="2 3" key="1">
    <citation type="submission" date="2016-10" db="EMBL/GenBank/DDBJ databases">
        <authorList>
            <person name="de Groot N.N."/>
        </authorList>
    </citation>
    <scope>NUCLEOTIDE SEQUENCE [LARGE SCALE GENOMIC DNA]</scope>
    <source>
        <strain evidence="2 3">DSM 43357</strain>
    </source>
</reference>
<accession>A0A1H7TJA4</accession>
<feature type="domain" description="NADPH-dependent FMN reductase-like" evidence="1">
    <location>
        <begin position="6"/>
        <end position="153"/>
    </location>
</feature>
<dbReference type="InterPro" id="IPR050712">
    <property type="entry name" value="NAD(P)H-dep_reductase"/>
</dbReference>
<dbReference type="InterPro" id="IPR029039">
    <property type="entry name" value="Flavoprotein-like_sf"/>
</dbReference>
<dbReference type="EMBL" id="FOBF01000007">
    <property type="protein sequence ID" value="SEL84972.1"/>
    <property type="molecule type" value="Genomic_DNA"/>
</dbReference>
<proteinExistence type="predicted"/>
<dbReference type="OrthoDB" id="9812295at2"/>
<name>A0A1H7TJA4_9ACTN</name>
<evidence type="ECO:0000259" key="1">
    <source>
        <dbReference type="Pfam" id="PF03358"/>
    </source>
</evidence>
<gene>
    <name evidence="2" type="ORF">SAMN05660976_03530</name>
</gene>
<dbReference type="SUPFAM" id="SSF52218">
    <property type="entry name" value="Flavoproteins"/>
    <property type="match status" value="1"/>
</dbReference>